<organism evidence="3 4">
    <name type="scientific">Stutzerimonas kirkiae</name>
    <dbReference type="NCBI Taxonomy" id="2211392"/>
    <lineage>
        <taxon>Bacteria</taxon>
        <taxon>Pseudomonadati</taxon>
        <taxon>Pseudomonadota</taxon>
        <taxon>Gammaproteobacteria</taxon>
        <taxon>Pseudomonadales</taxon>
        <taxon>Pseudomonadaceae</taxon>
        <taxon>Stutzerimonas</taxon>
    </lineage>
</organism>
<evidence type="ECO:0008006" key="5">
    <source>
        <dbReference type="Google" id="ProtNLM"/>
    </source>
</evidence>
<evidence type="ECO:0000313" key="3">
    <source>
        <dbReference type="EMBL" id="TBU96820.1"/>
    </source>
</evidence>
<dbReference type="AlphaFoldDB" id="A0A4V2KCY4"/>
<feature type="signal peptide" evidence="2">
    <location>
        <begin position="1"/>
        <end position="23"/>
    </location>
</feature>
<dbReference type="Proteomes" id="UP000292639">
    <property type="component" value="Unassembled WGS sequence"/>
</dbReference>
<accession>A0A4V2KCY4</accession>
<evidence type="ECO:0000313" key="4">
    <source>
        <dbReference type="Proteomes" id="UP000292639"/>
    </source>
</evidence>
<evidence type="ECO:0000256" key="1">
    <source>
        <dbReference type="SAM" id="MobiDB-lite"/>
    </source>
</evidence>
<feature type="region of interest" description="Disordered" evidence="1">
    <location>
        <begin position="26"/>
        <end position="87"/>
    </location>
</feature>
<gene>
    <name evidence="3" type="ORF">DNJ96_09655</name>
</gene>
<reference evidence="3 4" key="1">
    <citation type="submission" date="2018-06" db="EMBL/GenBank/DDBJ databases">
        <title>Three novel Pseudomonas species isolated from symptomatic oak.</title>
        <authorList>
            <person name="Bueno-Gonzalez V."/>
            <person name="Brady C."/>
        </authorList>
    </citation>
    <scope>NUCLEOTIDE SEQUENCE [LARGE SCALE GENOMIC DNA]</scope>
    <source>
        <strain evidence="3 4">P17C</strain>
    </source>
</reference>
<comment type="caution">
    <text evidence="3">The sequence shown here is derived from an EMBL/GenBank/DDBJ whole genome shotgun (WGS) entry which is preliminary data.</text>
</comment>
<dbReference type="NCBIfam" id="NF040487">
    <property type="entry name" value="T3SS_CigR_fam"/>
    <property type="match status" value="1"/>
</dbReference>
<protein>
    <recommendedName>
        <fullName evidence="5">Nickel/cobalt transporter regulator</fullName>
    </recommendedName>
</protein>
<keyword evidence="4" id="KW-1185">Reference proteome</keyword>
<dbReference type="InterPro" id="IPR024572">
    <property type="entry name" value="RcnB"/>
</dbReference>
<dbReference type="RefSeq" id="WP_131185201.1">
    <property type="nucleotide sequence ID" value="NZ_QJUO01000023.1"/>
</dbReference>
<sequence>MRHHRIAIALGLTLLSGSLLLQAAPQQQQQQQQQNGQSNQPQQTGNKQPQKNSGNSKQQQPTQSQKSGQSGTSRQSPPKDFTQVHQAFHERRAQIGKGPSIPTHVQIRQGQPLPQGYGKRLDSQALHGLPQYQGYEWRRVGSDVVLIAITTGIVYTILQGVLN</sequence>
<proteinExistence type="predicted"/>
<keyword evidence="2" id="KW-0732">Signal</keyword>
<name>A0A4V2KCY4_9GAMM</name>
<feature type="compositionally biased region" description="Low complexity" evidence="1">
    <location>
        <begin position="56"/>
        <end position="76"/>
    </location>
</feature>
<feature type="compositionally biased region" description="Low complexity" evidence="1">
    <location>
        <begin position="26"/>
        <end position="46"/>
    </location>
</feature>
<dbReference type="Pfam" id="PF11776">
    <property type="entry name" value="RcnB"/>
    <property type="match status" value="1"/>
</dbReference>
<dbReference type="EMBL" id="QJUP01000011">
    <property type="protein sequence ID" value="TBU96820.1"/>
    <property type="molecule type" value="Genomic_DNA"/>
</dbReference>
<feature type="chain" id="PRO_5020547668" description="Nickel/cobalt transporter regulator" evidence="2">
    <location>
        <begin position="24"/>
        <end position="163"/>
    </location>
</feature>
<dbReference type="Gene3D" id="3.10.450.160">
    <property type="entry name" value="inner membrane protein cigr"/>
    <property type="match status" value="1"/>
</dbReference>
<evidence type="ECO:0000256" key="2">
    <source>
        <dbReference type="SAM" id="SignalP"/>
    </source>
</evidence>